<dbReference type="Proteomes" id="UP000287651">
    <property type="component" value="Unassembled WGS sequence"/>
</dbReference>
<evidence type="ECO:0000256" key="1">
    <source>
        <dbReference type="SAM" id="MobiDB-lite"/>
    </source>
</evidence>
<evidence type="ECO:0000313" key="3">
    <source>
        <dbReference type="Proteomes" id="UP000287651"/>
    </source>
</evidence>
<gene>
    <name evidence="2" type="ORF">B296_00056018</name>
</gene>
<name>A0A426XX41_ENSVE</name>
<dbReference type="EMBL" id="AMZH03016750">
    <property type="protein sequence ID" value="RRT44024.1"/>
    <property type="molecule type" value="Genomic_DNA"/>
</dbReference>
<dbReference type="AlphaFoldDB" id="A0A426XX41"/>
<feature type="compositionally biased region" description="Acidic residues" evidence="1">
    <location>
        <begin position="442"/>
        <end position="468"/>
    </location>
</feature>
<dbReference type="PANTHER" id="PTHR36968">
    <property type="entry name" value="HOMEOBOX-DDT DOMAIN PROTEIN RLT2"/>
    <property type="match status" value="1"/>
</dbReference>
<dbReference type="GO" id="GO:0006357">
    <property type="term" value="P:regulation of transcription by RNA polymerase II"/>
    <property type="evidence" value="ECO:0007669"/>
    <property type="project" value="InterPro"/>
</dbReference>
<organism evidence="2 3">
    <name type="scientific">Ensete ventricosum</name>
    <name type="common">Abyssinian banana</name>
    <name type="synonym">Musa ensete</name>
    <dbReference type="NCBI Taxonomy" id="4639"/>
    <lineage>
        <taxon>Eukaryota</taxon>
        <taxon>Viridiplantae</taxon>
        <taxon>Streptophyta</taxon>
        <taxon>Embryophyta</taxon>
        <taxon>Tracheophyta</taxon>
        <taxon>Spermatophyta</taxon>
        <taxon>Magnoliopsida</taxon>
        <taxon>Liliopsida</taxon>
        <taxon>Zingiberales</taxon>
        <taxon>Musaceae</taxon>
        <taxon>Ensete</taxon>
    </lineage>
</organism>
<dbReference type="PANTHER" id="PTHR36968:SF5">
    <property type="entry name" value="HOMEOBOX-DDT DOMAIN PROTEIN RLT2"/>
    <property type="match status" value="1"/>
</dbReference>
<comment type="caution">
    <text evidence="2">The sequence shown here is derived from an EMBL/GenBank/DDBJ whole genome shotgun (WGS) entry which is preliminary data.</text>
</comment>
<feature type="compositionally biased region" description="Basic residues" evidence="1">
    <location>
        <begin position="289"/>
        <end position="312"/>
    </location>
</feature>
<reference evidence="2 3" key="1">
    <citation type="journal article" date="2014" name="Agronomy (Basel)">
        <title>A Draft Genome Sequence for Ensete ventricosum, the Drought-Tolerant Tree Against Hunger.</title>
        <authorList>
            <person name="Harrison J."/>
            <person name="Moore K.A."/>
            <person name="Paszkiewicz K."/>
            <person name="Jones T."/>
            <person name="Grant M."/>
            <person name="Ambacheew D."/>
            <person name="Muzemil S."/>
            <person name="Studholme D.J."/>
        </authorList>
    </citation>
    <scope>NUCLEOTIDE SEQUENCE [LARGE SCALE GENOMIC DNA]</scope>
</reference>
<proteinExistence type="predicted"/>
<feature type="region of interest" description="Disordered" evidence="1">
    <location>
        <begin position="335"/>
        <end position="478"/>
    </location>
</feature>
<sequence>MGPVPIPIIYRYTGTDRRNKKVVSSADLVGDQGITGLTKTSSSPDCSMELDSPSSSLCGLLSDALENSSSFRIELGQSKAEISAAVSIPAEALQAFWTEGYRKSWGVKLQSSSSAEELFQILTLLEGAIKRGGLSTTFETTAELLSSANPGVADNNTAHSGSVPVLPWVPSTTAAVALRLLDLDSSISYMLHPKLESHQGKEGDYIMLPSRYAVVHDKQEVELMGTSDQVNHQTEGRWLDLGRGGRGRSSRGRRGRGRGRGGRRLIGSGNSSRTELRTENNGSFEKATRKYNRRGRTRGQGHRRGRRTVRPRQRSENRVATIDKRSLLGSFVIASSSSKQSRIEASPESSDGEQWGIGETEKTYIEDDDSRPCLESDENGQASGEDYDDQAVVSSDRDECDADKREGLVDDETEDDLGDMEGDEQGEADDDYHDGKDLNTYMDDEDVEIGDNADVGDAEGNGDEDDDGAWSASSEYSD</sequence>
<evidence type="ECO:0000313" key="2">
    <source>
        <dbReference type="EMBL" id="RRT44024.1"/>
    </source>
</evidence>
<feature type="compositionally biased region" description="Acidic residues" evidence="1">
    <location>
        <begin position="409"/>
        <end position="432"/>
    </location>
</feature>
<feature type="compositionally biased region" description="Basic residues" evidence="1">
    <location>
        <begin position="245"/>
        <end position="263"/>
    </location>
</feature>
<protein>
    <submittedName>
        <fullName evidence="2">Uncharacterized protein</fullName>
    </submittedName>
</protein>
<accession>A0A426XX41</accession>
<feature type="compositionally biased region" description="Basic and acidic residues" evidence="1">
    <location>
        <begin position="359"/>
        <end position="374"/>
    </location>
</feature>
<feature type="region of interest" description="Disordered" evidence="1">
    <location>
        <begin position="234"/>
        <end position="317"/>
    </location>
</feature>
<dbReference type="InterPro" id="IPR044977">
    <property type="entry name" value="RLT1-3"/>
</dbReference>